<keyword evidence="2" id="KW-0808">Transferase</keyword>
<reference evidence="2" key="2">
    <citation type="submission" date="2014-05" db="EMBL/GenBank/DDBJ databases">
        <title>Genome sequencing of Bartonella spp. isolated from human blood.</title>
        <authorList>
            <person name="Raoult D."/>
        </authorList>
    </citation>
    <scope>NUCLEOTIDE SEQUENCE</scope>
    <source>
        <strain evidence="2">MVT06</strain>
    </source>
</reference>
<proteinExistence type="predicted"/>
<gene>
    <name evidence="2" type="ORF">BN1046_01397</name>
</gene>
<dbReference type="PROSITE" id="PS51186">
    <property type="entry name" value="GNAT"/>
    <property type="match status" value="1"/>
</dbReference>
<dbReference type="InterPro" id="IPR000182">
    <property type="entry name" value="GNAT_dom"/>
</dbReference>
<sequence length="183" mass="20470">MINSSSTSQSCAPFSATDNTISYWPEIIDHDDQIKQINQTVFGPGRFVRASYLLREDGKHDRQLSFVACLEDHVIGSVRMTPIYIGEQTAYLLGPLVVLPDHKNIGVGSKLVRMALQAAENCNVPLVILIGDKDYYGRFNFKNVQHGQIQMPAPVNPQRLLVLELQEDALKTAHGKVRYRSCS</sequence>
<evidence type="ECO:0000313" key="2">
    <source>
        <dbReference type="EMBL" id="CDP80463.1"/>
    </source>
</evidence>
<dbReference type="AlphaFoldDB" id="A0A024LTC5"/>
<feature type="domain" description="N-acetyltransferase" evidence="1">
    <location>
        <begin position="21"/>
        <end position="166"/>
    </location>
</feature>
<organism evidence="2">
    <name type="scientific">Bartonella schoenbuchensis</name>
    <dbReference type="NCBI Taxonomy" id="165694"/>
    <lineage>
        <taxon>Bacteria</taxon>
        <taxon>Pseudomonadati</taxon>
        <taxon>Pseudomonadota</taxon>
        <taxon>Alphaproteobacteria</taxon>
        <taxon>Hyphomicrobiales</taxon>
        <taxon>Bartonellaceae</taxon>
        <taxon>Bartonella</taxon>
    </lineage>
</organism>
<name>A0A024LTC5_9HYPH</name>
<dbReference type="Pfam" id="PF00583">
    <property type="entry name" value="Acetyltransf_1"/>
    <property type="match status" value="1"/>
</dbReference>
<reference evidence="2" key="1">
    <citation type="submission" date="2013-11" db="EMBL/GenBank/DDBJ databases">
        <authorList>
            <person name="GENOMES U."/>
        </authorList>
    </citation>
    <scope>NUCLEOTIDE SEQUENCE</scope>
    <source>
        <strain evidence="2">MVT06</strain>
    </source>
</reference>
<dbReference type="EMBL" id="HG977196">
    <property type="protein sequence ID" value="CDP80463.1"/>
    <property type="molecule type" value="Genomic_DNA"/>
</dbReference>
<protein>
    <submittedName>
        <fullName evidence="2">Acetyltransferase</fullName>
    </submittedName>
</protein>
<dbReference type="GO" id="GO:0016747">
    <property type="term" value="F:acyltransferase activity, transferring groups other than amino-acyl groups"/>
    <property type="evidence" value="ECO:0007669"/>
    <property type="project" value="InterPro"/>
</dbReference>
<accession>A0A024LTC5</accession>
<dbReference type="Gene3D" id="3.40.630.30">
    <property type="match status" value="1"/>
</dbReference>
<evidence type="ECO:0000259" key="1">
    <source>
        <dbReference type="PROSITE" id="PS51186"/>
    </source>
</evidence>
<dbReference type="CDD" id="cd04301">
    <property type="entry name" value="NAT_SF"/>
    <property type="match status" value="1"/>
</dbReference>
<dbReference type="SUPFAM" id="SSF55729">
    <property type="entry name" value="Acyl-CoA N-acyltransferases (Nat)"/>
    <property type="match status" value="1"/>
</dbReference>
<dbReference type="InterPro" id="IPR016181">
    <property type="entry name" value="Acyl_CoA_acyltransferase"/>
</dbReference>